<name>A0A177MZV2_9GAMM</name>
<feature type="chain" id="PRO_5008068626" description="DUF4390 domain-containing protein" evidence="1">
    <location>
        <begin position="27"/>
        <end position="188"/>
    </location>
</feature>
<evidence type="ECO:0008006" key="4">
    <source>
        <dbReference type="Google" id="ProtNLM"/>
    </source>
</evidence>
<protein>
    <recommendedName>
        <fullName evidence="4">DUF4390 domain-containing protein</fullName>
    </recommendedName>
</protein>
<dbReference type="InterPro" id="IPR025500">
    <property type="entry name" value="DUF4390"/>
</dbReference>
<dbReference type="EMBL" id="LUUJ01000134">
    <property type="protein sequence ID" value="OAI10429.1"/>
    <property type="molecule type" value="Genomic_DNA"/>
</dbReference>
<comment type="caution">
    <text evidence="2">The sequence shown here is derived from an EMBL/GenBank/DDBJ whole genome shotgun (WGS) entry which is preliminary data.</text>
</comment>
<feature type="signal peptide" evidence="1">
    <location>
        <begin position="1"/>
        <end position="26"/>
    </location>
</feature>
<keyword evidence="1" id="KW-0732">Signal</keyword>
<accession>A0A177MZV2</accession>
<dbReference type="Pfam" id="PF14334">
    <property type="entry name" value="DUF4390"/>
    <property type="match status" value="1"/>
</dbReference>
<dbReference type="AlphaFoldDB" id="A0A177MZV2"/>
<organism evidence="2 3">
    <name type="scientific">Methylomonas koyamae</name>
    <dbReference type="NCBI Taxonomy" id="702114"/>
    <lineage>
        <taxon>Bacteria</taxon>
        <taxon>Pseudomonadati</taxon>
        <taxon>Pseudomonadota</taxon>
        <taxon>Gammaproteobacteria</taxon>
        <taxon>Methylococcales</taxon>
        <taxon>Methylococcaceae</taxon>
        <taxon>Methylomonas</taxon>
    </lineage>
</organism>
<evidence type="ECO:0000313" key="2">
    <source>
        <dbReference type="EMBL" id="OAI10429.1"/>
    </source>
</evidence>
<gene>
    <name evidence="2" type="ORF">A1507_03830</name>
</gene>
<dbReference type="Proteomes" id="UP000077857">
    <property type="component" value="Unassembled WGS sequence"/>
</dbReference>
<sequence length="188" mass="21374">MPSCAKRFSPGLFALCLAFASAPAEAGNYAARIEYAELQTEGDTATIASQIEYRLSPVAKEALDKGVPLTWDVVMELREPGWLWDSVAYRSKQRYRLQFHALLNQYAVQTPQNHSEMFLTLSAALHFMASVRDQQAIPAGALQTGRYYQLAVRSEFNREALPIPLRPVAYLDHRWFLSSHWSLWPIQK</sequence>
<dbReference type="RefSeq" id="WP_064042597.1">
    <property type="nucleotide sequence ID" value="NZ_LUUJ01000134.1"/>
</dbReference>
<evidence type="ECO:0000256" key="1">
    <source>
        <dbReference type="SAM" id="SignalP"/>
    </source>
</evidence>
<evidence type="ECO:0000313" key="3">
    <source>
        <dbReference type="Proteomes" id="UP000077857"/>
    </source>
</evidence>
<dbReference type="OrthoDB" id="6198507at2"/>
<reference evidence="2 3" key="1">
    <citation type="submission" date="2016-03" db="EMBL/GenBank/DDBJ databases">
        <authorList>
            <person name="Ploux O."/>
        </authorList>
    </citation>
    <scope>NUCLEOTIDE SEQUENCE [LARGE SCALE GENOMIC DNA]</scope>
    <source>
        <strain evidence="2 3">R-45378</strain>
    </source>
</reference>
<proteinExistence type="predicted"/>